<organism evidence="2">
    <name type="scientific">Halomonas sp. RT37</name>
    <dbReference type="NCBI Taxonomy" id="2950872"/>
    <lineage>
        <taxon>Bacteria</taxon>
        <taxon>Pseudomonadati</taxon>
        <taxon>Pseudomonadota</taxon>
        <taxon>Gammaproteobacteria</taxon>
        <taxon>Oceanospirillales</taxon>
        <taxon>Halomonadaceae</taxon>
        <taxon>Halomonas</taxon>
    </lineage>
</organism>
<proteinExistence type="predicted"/>
<dbReference type="Pfam" id="PF00795">
    <property type="entry name" value="CN_hydrolase"/>
    <property type="match status" value="1"/>
</dbReference>
<dbReference type="InterPro" id="IPR003010">
    <property type="entry name" value="C-N_Hydrolase"/>
</dbReference>
<evidence type="ECO:0000313" key="2">
    <source>
        <dbReference type="EMBL" id="XBO70154.1"/>
    </source>
</evidence>
<dbReference type="Gene3D" id="3.60.110.10">
    <property type="entry name" value="Carbon-nitrogen hydrolase"/>
    <property type="match status" value="1"/>
</dbReference>
<dbReference type="PROSITE" id="PS50263">
    <property type="entry name" value="CN_HYDROLASE"/>
    <property type="match status" value="1"/>
</dbReference>
<feature type="domain" description="CN hydrolase" evidence="1">
    <location>
        <begin position="1"/>
        <end position="250"/>
    </location>
</feature>
<protein>
    <submittedName>
        <fullName evidence="2">Carbon-nitrogen hydrolase family protein</fullName>
    </submittedName>
</protein>
<dbReference type="GO" id="GO:0016787">
    <property type="term" value="F:hydrolase activity"/>
    <property type="evidence" value="ECO:0007669"/>
    <property type="project" value="UniProtKB-KW"/>
</dbReference>
<dbReference type="CDD" id="cd07197">
    <property type="entry name" value="nitrilase"/>
    <property type="match status" value="1"/>
</dbReference>
<sequence>MRLLACQTSIAATRNRLDQRAHLDALAEHLRTAASQPRPQLIVLPELSSQEYGEQAFEAMDELDDDLQGPVTAHYCALAQELGCPIAFGVARRSRRADGSLQRHISQVVVDAEGQLAGAYDKLHCAQFGASAEATHFSPGERLVTLDIAGWRVGFMICYDLRFGELAARYRQLGVDLMIHPVAFTRDFSFTSWHSFVITRAMENQCYWLSLNRAGNGWGHSLLCPPLVTPEASPEVLGEEEAFVSWQLERDSLEHARKRLPLAGDRRQDIERLATGPLPSPTVTTASQ</sequence>
<gene>
    <name evidence="2" type="ORF">NFG58_16230</name>
</gene>
<dbReference type="PANTHER" id="PTHR23088">
    <property type="entry name" value="NITRILASE-RELATED"/>
    <property type="match status" value="1"/>
</dbReference>
<dbReference type="EMBL" id="CP098827">
    <property type="protein sequence ID" value="XBO70154.1"/>
    <property type="molecule type" value="Genomic_DNA"/>
</dbReference>
<name>A0AAU7KFI1_9GAMM</name>
<accession>A0AAU7KFI1</accession>
<dbReference type="SUPFAM" id="SSF56317">
    <property type="entry name" value="Carbon-nitrogen hydrolase"/>
    <property type="match status" value="1"/>
</dbReference>
<dbReference type="InterPro" id="IPR036526">
    <property type="entry name" value="C-N_Hydrolase_sf"/>
</dbReference>
<keyword evidence="2" id="KW-0378">Hydrolase</keyword>
<dbReference type="RefSeq" id="WP_348826981.1">
    <property type="nucleotide sequence ID" value="NZ_CP098827.1"/>
</dbReference>
<dbReference type="PANTHER" id="PTHR23088:SF27">
    <property type="entry name" value="DEAMINATED GLUTATHIONE AMIDASE"/>
    <property type="match status" value="1"/>
</dbReference>
<reference evidence="2" key="1">
    <citation type="submission" date="2022-06" db="EMBL/GenBank/DDBJ databases">
        <title>A novel DMS-producing enzyme.</title>
        <authorList>
            <person name="Zhang Y."/>
        </authorList>
    </citation>
    <scope>NUCLEOTIDE SEQUENCE</scope>
    <source>
        <strain evidence="2">RT37</strain>
    </source>
</reference>
<dbReference type="AlphaFoldDB" id="A0AAU7KFI1"/>
<evidence type="ECO:0000259" key="1">
    <source>
        <dbReference type="PROSITE" id="PS50263"/>
    </source>
</evidence>